<dbReference type="PANTHER" id="PTHR40562">
    <property type="match status" value="1"/>
</dbReference>
<keyword evidence="6" id="KW-1185">Reference proteome</keyword>
<dbReference type="Proteomes" id="UP000603708">
    <property type="component" value="Unassembled WGS sequence"/>
</dbReference>
<dbReference type="RefSeq" id="WP_189937681.1">
    <property type="nucleotide sequence ID" value="NZ_BNCD01000025.1"/>
</dbReference>
<evidence type="ECO:0000259" key="4">
    <source>
        <dbReference type="Pfam" id="PF13806"/>
    </source>
</evidence>
<dbReference type="EMBL" id="BNCD01000025">
    <property type="protein sequence ID" value="GHH87031.1"/>
    <property type="molecule type" value="Genomic_DNA"/>
</dbReference>
<dbReference type="CDD" id="cd03529">
    <property type="entry name" value="Rieske_NirD"/>
    <property type="match status" value="1"/>
</dbReference>
<dbReference type="InterPro" id="IPR017881">
    <property type="entry name" value="NirD"/>
</dbReference>
<accession>A0A919GN80</accession>
<reference evidence="5" key="2">
    <citation type="submission" date="2020-09" db="EMBL/GenBank/DDBJ databases">
        <authorList>
            <person name="Sun Q."/>
            <person name="Ohkuma M."/>
        </authorList>
    </citation>
    <scope>NUCLEOTIDE SEQUENCE</scope>
    <source>
        <strain evidence="5">JCM 5069</strain>
    </source>
</reference>
<dbReference type="AlphaFoldDB" id="A0A919GN80"/>
<evidence type="ECO:0000313" key="5">
    <source>
        <dbReference type="EMBL" id="GHH87031.1"/>
    </source>
</evidence>
<keyword evidence="2" id="KW-0534">Nitrate assimilation</keyword>
<keyword evidence="1" id="KW-0560">Oxidoreductase</keyword>
<dbReference type="GO" id="GO:0042128">
    <property type="term" value="P:nitrate assimilation"/>
    <property type="evidence" value="ECO:0007669"/>
    <property type="project" value="UniProtKB-KW"/>
</dbReference>
<protein>
    <recommendedName>
        <fullName evidence="4">Rieske-like [2Fe-2S] domain-containing protein</fullName>
    </recommendedName>
</protein>
<sequence length="158" mass="16118">MTTAPTRQPAGQRPAPGGAAPTGAAAPAPGPGTGSGDPAGTVHGGTLRIQLLLEDGWRTVCDAARLTAGRGVAVLLPDGRQVALFLDRTGRLHAIDNRDPFTGASVLSRGLLGSADGTPFVASPLLKQRFALTDGRCLDDDEVSVAAYRIRAAEVRAA</sequence>
<dbReference type="PROSITE" id="PS51300">
    <property type="entry name" value="NIRD"/>
    <property type="match status" value="1"/>
</dbReference>
<name>A0A919GN80_9ACTN</name>
<dbReference type="GO" id="GO:0051537">
    <property type="term" value="F:2 iron, 2 sulfur cluster binding"/>
    <property type="evidence" value="ECO:0007669"/>
    <property type="project" value="InterPro"/>
</dbReference>
<dbReference type="Pfam" id="PF13806">
    <property type="entry name" value="Rieske_2"/>
    <property type="match status" value="1"/>
</dbReference>
<feature type="region of interest" description="Disordered" evidence="3">
    <location>
        <begin position="1"/>
        <end position="41"/>
    </location>
</feature>
<feature type="domain" description="Rieske-like [2Fe-2S]" evidence="4">
    <location>
        <begin position="57"/>
        <end position="153"/>
    </location>
</feature>
<dbReference type="InterPro" id="IPR036922">
    <property type="entry name" value="Rieske_2Fe-2S_sf"/>
</dbReference>
<comment type="caution">
    <text evidence="5">The sequence shown here is derived from an EMBL/GenBank/DDBJ whole genome shotgun (WGS) entry which is preliminary data.</text>
</comment>
<reference evidence="5" key="1">
    <citation type="journal article" date="2014" name="Int. J. Syst. Evol. Microbiol.">
        <title>Complete genome sequence of Corynebacterium casei LMG S-19264T (=DSM 44701T), isolated from a smear-ripened cheese.</title>
        <authorList>
            <consortium name="US DOE Joint Genome Institute (JGI-PGF)"/>
            <person name="Walter F."/>
            <person name="Albersmeier A."/>
            <person name="Kalinowski J."/>
            <person name="Ruckert C."/>
        </authorList>
    </citation>
    <scope>NUCLEOTIDE SEQUENCE</scope>
    <source>
        <strain evidence="5">JCM 5069</strain>
    </source>
</reference>
<dbReference type="GO" id="GO:0008942">
    <property type="term" value="F:nitrite reductase [NAD(P)H] activity"/>
    <property type="evidence" value="ECO:0007669"/>
    <property type="project" value="InterPro"/>
</dbReference>
<organism evidence="5 6">
    <name type="scientific">Streptomyces sulfonofaciens</name>
    <dbReference type="NCBI Taxonomy" id="68272"/>
    <lineage>
        <taxon>Bacteria</taxon>
        <taxon>Bacillati</taxon>
        <taxon>Actinomycetota</taxon>
        <taxon>Actinomycetes</taxon>
        <taxon>Kitasatosporales</taxon>
        <taxon>Streptomycetaceae</taxon>
        <taxon>Streptomyces</taxon>
    </lineage>
</organism>
<dbReference type="InterPro" id="IPR012748">
    <property type="entry name" value="Rieske-like_NirD"/>
</dbReference>
<dbReference type="SUPFAM" id="SSF50022">
    <property type="entry name" value="ISP domain"/>
    <property type="match status" value="1"/>
</dbReference>
<evidence type="ECO:0000256" key="1">
    <source>
        <dbReference type="ARBA" id="ARBA00023002"/>
    </source>
</evidence>
<evidence type="ECO:0000256" key="3">
    <source>
        <dbReference type="SAM" id="MobiDB-lite"/>
    </source>
</evidence>
<proteinExistence type="predicted"/>
<dbReference type="NCBIfam" id="TIGR02378">
    <property type="entry name" value="nirD_assim_sml"/>
    <property type="match status" value="1"/>
</dbReference>
<evidence type="ECO:0000313" key="6">
    <source>
        <dbReference type="Proteomes" id="UP000603708"/>
    </source>
</evidence>
<dbReference type="PANTHER" id="PTHR40562:SF1">
    <property type="entry name" value="NITRITE REDUCTASE (NADH) SMALL SUBUNIT"/>
    <property type="match status" value="1"/>
</dbReference>
<feature type="compositionally biased region" description="Low complexity" evidence="3">
    <location>
        <begin position="9"/>
        <end position="27"/>
    </location>
</feature>
<gene>
    <name evidence="5" type="ORF">GCM10018793_61210</name>
</gene>
<evidence type="ECO:0000256" key="2">
    <source>
        <dbReference type="ARBA" id="ARBA00023063"/>
    </source>
</evidence>
<dbReference type="Gene3D" id="2.102.10.10">
    <property type="entry name" value="Rieske [2Fe-2S] iron-sulphur domain"/>
    <property type="match status" value="1"/>
</dbReference>